<dbReference type="Gene3D" id="1.20.1440.60">
    <property type="entry name" value="23S rRNA-intervening sequence"/>
    <property type="match status" value="1"/>
</dbReference>
<dbReference type="Proteomes" id="UP000008461">
    <property type="component" value="Chromosome"/>
</dbReference>
<dbReference type="EMBL" id="CP002691">
    <property type="protein sequence ID" value="AEE52178.1"/>
    <property type="molecule type" value="Genomic_DNA"/>
</dbReference>
<dbReference type="InterPro" id="IPR036583">
    <property type="entry name" value="23S_rRNA_IVS_sf"/>
</dbReference>
<dbReference type="Pfam" id="PF22296">
    <property type="entry name" value="bAvd"/>
    <property type="match status" value="1"/>
</dbReference>
<evidence type="ECO:0000313" key="3">
    <source>
        <dbReference type="Proteomes" id="UP000008461"/>
    </source>
</evidence>
<dbReference type="AlphaFoldDB" id="F4KPS8"/>
<dbReference type="RefSeq" id="WP_013766716.1">
    <property type="nucleotide sequence ID" value="NC_015510.1"/>
</dbReference>
<protein>
    <recommendedName>
        <fullName evidence="1">bAvd-like domain-containing protein</fullName>
    </recommendedName>
</protein>
<gene>
    <name evidence="2" type="ordered locus">Halhy_4334</name>
</gene>
<sequence length="115" mass="13789">MASPNQYPLYEHWYKTMNWLLDRCDRMPKHLRFTVSGRMVTMSTDIAELLLEAIYSRDKLPKLQAINLQLEKLRLYCRLCKDRNYFTLTQYEYISREINEAGKMCGGWMKNHSAE</sequence>
<keyword evidence="3" id="KW-1185">Reference proteome</keyword>
<dbReference type="HOGENOM" id="CLU_144676_0_0_10"/>
<dbReference type="STRING" id="760192.Halhy_4334"/>
<dbReference type="SUPFAM" id="SSF158446">
    <property type="entry name" value="IVS-encoded protein-like"/>
    <property type="match status" value="1"/>
</dbReference>
<proteinExistence type="predicted"/>
<dbReference type="InterPro" id="IPR055360">
    <property type="entry name" value="bAvd"/>
</dbReference>
<organism evidence="2 3">
    <name type="scientific">Haliscomenobacter hydrossis (strain ATCC 27775 / DSM 1100 / LMG 10767 / O)</name>
    <dbReference type="NCBI Taxonomy" id="760192"/>
    <lineage>
        <taxon>Bacteria</taxon>
        <taxon>Pseudomonadati</taxon>
        <taxon>Bacteroidota</taxon>
        <taxon>Saprospiria</taxon>
        <taxon>Saprospirales</taxon>
        <taxon>Haliscomenobacteraceae</taxon>
        <taxon>Haliscomenobacter</taxon>
    </lineage>
</organism>
<reference evidence="2 3" key="1">
    <citation type="journal article" date="2011" name="Stand. Genomic Sci.">
        <title>Complete genome sequence of Haliscomenobacter hydrossis type strain (O).</title>
        <authorList>
            <consortium name="US DOE Joint Genome Institute (JGI-PGF)"/>
            <person name="Daligault H."/>
            <person name="Lapidus A."/>
            <person name="Zeytun A."/>
            <person name="Nolan M."/>
            <person name="Lucas S."/>
            <person name="Del Rio T.G."/>
            <person name="Tice H."/>
            <person name="Cheng J.F."/>
            <person name="Tapia R."/>
            <person name="Han C."/>
            <person name="Goodwin L."/>
            <person name="Pitluck S."/>
            <person name="Liolios K."/>
            <person name="Pagani I."/>
            <person name="Ivanova N."/>
            <person name="Huntemann M."/>
            <person name="Mavromatis K."/>
            <person name="Mikhailova N."/>
            <person name="Pati A."/>
            <person name="Chen A."/>
            <person name="Palaniappan K."/>
            <person name="Land M."/>
            <person name="Hauser L."/>
            <person name="Brambilla E.M."/>
            <person name="Rohde M."/>
            <person name="Verbarg S."/>
            <person name="Goker M."/>
            <person name="Bristow J."/>
            <person name="Eisen J.A."/>
            <person name="Markowitz V."/>
            <person name="Hugenholtz P."/>
            <person name="Kyrpides N.C."/>
            <person name="Klenk H.P."/>
            <person name="Woyke T."/>
        </authorList>
    </citation>
    <scope>NUCLEOTIDE SEQUENCE [LARGE SCALE GENOMIC DNA]</scope>
    <source>
        <strain evidence="3">ATCC 27775 / DSM 1100 / LMG 10767 / O</strain>
    </source>
</reference>
<evidence type="ECO:0000259" key="1">
    <source>
        <dbReference type="Pfam" id="PF22296"/>
    </source>
</evidence>
<dbReference type="NCBIfam" id="NF033474">
    <property type="entry name" value="DivGenRetAVD"/>
    <property type="match status" value="1"/>
</dbReference>
<reference key="2">
    <citation type="submission" date="2011-04" db="EMBL/GenBank/DDBJ databases">
        <title>Complete sequence of chromosome of Haliscomenobacter hydrossis DSM 1100.</title>
        <authorList>
            <consortium name="US DOE Joint Genome Institute (JGI-PGF)"/>
            <person name="Lucas S."/>
            <person name="Han J."/>
            <person name="Lapidus A."/>
            <person name="Bruce D."/>
            <person name="Goodwin L."/>
            <person name="Pitluck S."/>
            <person name="Peters L."/>
            <person name="Kyrpides N."/>
            <person name="Mavromatis K."/>
            <person name="Ivanova N."/>
            <person name="Ovchinnikova G."/>
            <person name="Pagani I."/>
            <person name="Daligault H."/>
            <person name="Detter J.C."/>
            <person name="Han C."/>
            <person name="Land M."/>
            <person name="Hauser L."/>
            <person name="Markowitz V."/>
            <person name="Cheng J.-F."/>
            <person name="Hugenholtz P."/>
            <person name="Woyke T."/>
            <person name="Wu D."/>
            <person name="Verbarg S."/>
            <person name="Frueling A."/>
            <person name="Brambilla E."/>
            <person name="Klenk H.-P."/>
            <person name="Eisen J.A."/>
        </authorList>
    </citation>
    <scope>NUCLEOTIDE SEQUENCE</scope>
    <source>
        <strain>DSM 1100</strain>
    </source>
</reference>
<feature type="domain" description="bAvd-like" evidence="1">
    <location>
        <begin position="13"/>
        <end position="111"/>
    </location>
</feature>
<name>F4KPS8_HALH1</name>
<dbReference type="CDD" id="cd16376">
    <property type="entry name" value="Avd_like"/>
    <property type="match status" value="1"/>
</dbReference>
<dbReference type="OrthoDB" id="9798541at2"/>
<accession>F4KPS8</accession>
<evidence type="ECO:0000313" key="2">
    <source>
        <dbReference type="EMBL" id="AEE52178.1"/>
    </source>
</evidence>
<dbReference type="KEGG" id="hhy:Halhy_4334"/>